<comment type="caution">
    <text evidence="9">Lacks conserved residue(s) required for the propagation of feature annotation.</text>
</comment>
<organism evidence="11">
    <name type="scientific">Acidithiobacillus ferrivorans</name>
    <dbReference type="NCBI Taxonomy" id="160808"/>
    <lineage>
        <taxon>Bacteria</taxon>
        <taxon>Pseudomonadati</taxon>
        <taxon>Pseudomonadota</taxon>
        <taxon>Acidithiobacillia</taxon>
        <taxon>Acidithiobacillales</taxon>
        <taxon>Acidithiobacillaceae</taxon>
        <taxon>Acidithiobacillus</taxon>
    </lineage>
</organism>
<dbReference type="GO" id="GO:0005829">
    <property type="term" value="C:cytosol"/>
    <property type="evidence" value="ECO:0007669"/>
    <property type="project" value="TreeGrafter"/>
</dbReference>
<evidence type="ECO:0000256" key="10">
    <source>
        <dbReference type="RuleBase" id="RU003835"/>
    </source>
</evidence>
<evidence type="ECO:0000256" key="9">
    <source>
        <dbReference type="HAMAP-Rule" id="MF_00020"/>
    </source>
</evidence>
<comment type="subcellular location">
    <subcellularLocation>
        <location evidence="9">Cytoplasm</location>
    </subcellularLocation>
</comment>
<dbReference type="PRINTS" id="PR00471">
    <property type="entry name" value="ACETATEKNASE"/>
</dbReference>
<evidence type="ECO:0000256" key="4">
    <source>
        <dbReference type="ARBA" id="ARBA00022723"/>
    </source>
</evidence>
<comment type="subunit">
    <text evidence="9">Homodimer.</text>
</comment>
<dbReference type="PROSITE" id="PS01076">
    <property type="entry name" value="ACETATE_KINASE_2"/>
    <property type="match status" value="1"/>
</dbReference>
<keyword evidence="4 9" id="KW-0479">Metal-binding</keyword>
<feature type="binding site" evidence="9">
    <location>
        <begin position="326"/>
        <end position="330"/>
    </location>
    <ligand>
        <name>ATP</name>
        <dbReference type="ChEBI" id="CHEBI:30616"/>
    </ligand>
</feature>
<dbReference type="Gene3D" id="3.30.420.40">
    <property type="match status" value="2"/>
</dbReference>
<reference evidence="11" key="1">
    <citation type="submission" date="2014-03" db="EMBL/GenBank/DDBJ databases">
        <authorList>
            <person name="Genoscope - CEA"/>
        </authorList>
    </citation>
    <scope>NUCLEOTIDE SEQUENCE [LARGE SCALE GENOMIC DNA]</scope>
    <source>
        <strain evidence="11">CF27</strain>
    </source>
</reference>
<feature type="binding site" evidence="9">
    <location>
        <position position="93"/>
    </location>
    <ligand>
        <name>substrate</name>
    </ligand>
</feature>
<evidence type="ECO:0000256" key="5">
    <source>
        <dbReference type="ARBA" id="ARBA00022741"/>
    </source>
</evidence>
<feature type="binding site" evidence="9">
    <location>
        <begin position="204"/>
        <end position="208"/>
    </location>
    <ligand>
        <name>ATP</name>
        <dbReference type="ChEBI" id="CHEBI:30616"/>
    </ligand>
</feature>
<comment type="similarity">
    <text evidence="1 9 10">Belongs to the acetokinase family.</text>
</comment>
<protein>
    <recommendedName>
        <fullName evidence="9">Acetate kinase</fullName>
        <ecNumber evidence="9">2.7.2.1</ecNumber>
    </recommendedName>
    <alternativeName>
        <fullName evidence="9">Acetokinase</fullName>
    </alternativeName>
</protein>
<dbReference type="GO" id="GO:0005524">
    <property type="term" value="F:ATP binding"/>
    <property type="evidence" value="ECO:0007669"/>
    <property type="project" value="UniProtKB-KW"/>
</dbReference>
<dbReference type="GO" id="GO:0006083">
    <property type="term" value="P:acetate metabolic process"/>
    <property type="evidence" value="ECO:0007669"/>
    <property type="project" value="TreeGrafter"/>
</dbReference>
<evidence type="ECO:0000256" key="1">
    <source>
        <dbReference type="ARBA" id="ARBA00008748"/>
    </source>
</evidence>
<keyword evidence="8 9" id="KW-0460">Magnesium</keyword>
<evidence type="ECO:0000313" key="11">
    <source>
        <dbReference type="EMBL" id="CDQ12400.1"/>
    </source>
</evidence>
<feature type="active site" description="Proton donor/acceptor" evidence="9">
    <location>
        <position position="150"/>
    </location>
</feature>
<keyword evidence="5 9" id="KW-0547">Nucleotide-binding</keyword>
<dbReference type="EC" id="2.7.2.1" evidence="9"/>
<dbReference type="NCBIfam" id="TIGR00016">
    <property type="entry name" value="ackA"/>
    <property type="match status" value="1"/>
</dbReference>
<reference evidence="11" key="2">
    <citation type="submission" date="2014-07" db="EMBL/GenBank/DDBJ databases">
        <title>Initial genome analysis of the psychrotolerant acidophile Acidithiobacillus ferrivorans CF27: insights into iron and sulfur oxidation pathways and into biofilm formation.</title>
        <authorList>
            <person name="Talla E."/>
            <person name="Hedrich S."/>
            <person name="Mangenot S."/>
            <person name="Ji B."/>
            <person name="Johnson D.B."/>
            <person name="Barbe V."/>
            <person name="Bonnefoy V."/>
        </authorList>
    </citation>
    <scope>NUCLEOTIDE SEQUENCE [LARGE SCALE GENOMIC DNA]</scope>
    <source>
        <strain evidence="11">CF27</strain>
    </source>
</reference>
<dbReference type="GO" id="GO:0008776">
    <property type="term" value="F:acetate kinase activity"/>
    <property type="evidence" value="ECO:0007669"/>
    <property type="project" value="UniProtKB-UniRule"/>
</dbReference>
<dbReference type="Pfam" id="PF00871">
    <property type="entry name" value="Acetate_kinase"/>
    <property type="match status" value="1"/>
</dbReference>
<dbReference type="Proteomes" id="UP000193925">
    <property type="component" value="Chromosome AFERRI"/>
</dbReference>
<dbReference type="EMBL" id="LT841305">
    <property type="protein sequence ID" value="SMH65057.1"/>
    <property type="molecule type" value="Genomic_DNA"/>
</dbReference>
<dbReference type="InterPro" id="IPR000890">
    <property type="entry name" value="Aliphatic_acid_kin_short-chain"/>
</dbReference>
<gene>
    <name evidence="9 11" type="primary">ackA</name>
    <name evidence="11" type="ORF">AFERRI_10223</name>
    <name evidence="12" type="ORF">AFERRI_11092</name>
</gene>
<dbReference type="PIRSF" id="PIRSF000722">
    <property type="entry name" value="Acetate_prop_kin"/>
    <property type="match status" value="1"/>
</dbReference>
<keyword evidence="2 9" id="KW-0963">Cytoplasm</keyword>
<accession>A0A060UVI4</accession>
<feature type="site" description="Transition state stabilizer" evidence="9">
    <location>
        <position position="181"/>
    </location>
</feature>
<dbReference type="HAMAP" id="MF_00020">
    <property type="entry name" value="Acetate_kinase"/>
    <property type="match status" value="1"/>
</dbReference>
<dbReference type="RefSeq" id="WP_035190399.1">
    <property type="nucleotide sequence ID" value="NZ_CCCS020000001.1"/>
</dbReference>
<comment type="pathway">
    <text evidence="9">Metabolic intermediate biosynthesis; acetyl-CoA biosynthesis; acetyl-CoA from acetate: step 1/2.</text>
</comment>
<keyword evidence="7 9" id="KW-0067">ATP-binding</keyword>
<reference evidence="12 13" key="3">
    <citation type="submission" date="2017-03" db="EMBL/GenBank/DDBJ databases">
        <authorList>
            <person name="Regsiter A."/>
            <person name="William W."/>
        </authorList>
    </citation>
    <scope>NUCLEOTIDE SEQUENCE [LARGE SCALE GENOMIC DNA]</scope>
    <source>
        <strain evidence="12">PRJEB5721</strain>
    </source>
</reference>
<dbReference type="UniPathway" id="UPA00340">
    <property type="reaction ID" value="UER00458"/>
</dbReference>
<dbReference type="InterPro" id="IPR023865">
    <property type="entry name" value="Aliphatic_acid_kinase_CS"/>
</dbReference>
<sequence>MSIAATRHVLCLNSGSSSIKFAVFALGAAGEEKLAEGAAERIGQSVGRLWLRRGDEQAIDRQLALPQQQEALKAVFAALAEVQCATPDGVGHRIVSGGPRHQAHCLMDNQVLSDLRASLRFAPLHLPAEIAAIEAIQTVWPHIPQVACFDTAFHQSIPEIASRLPLPRNLWQEGVRKYGFHGLSYEYIVSRLPNHATGKTIIAHLGNGASMAAVHNGQCRDTTMGLTPTGGLVMGTRSGDLDPGVLLYLMEEKGYNAGQLERIINHLSGLLGISASSGDMQTLLKLRSGDPHAAQAIDLFVYSARKAIGSLMAVLGGLDRLVFTGGIGEHAAAIRWAICRPLLGLGLEIDPVANEDPGLRISVPHSPVEILVIPTNEDLMIARHCHRLLPTPEHRR</sequence>
<dbReference type="GO" id="GO:0006085">
    <property type="term" value="P:acetyl-CoA biosynthetic process"/>
    <property type="evidence" value="ECO:0007669"/>
    <property type="project" value="UniProtKB-UniRule"/>
</dbReference>
<evidence type="ECO:0000256" key="7">
    <source>
        <dbReference type="ARBA" id="ARBA00022840"/>
    </source>
</evidence>
<feature type="site" description="Transition state stabilizer" evidence="9">
    <location>
        <position position="237"/>
    </location>
</feature>
<name>A0A060UVI4_9PROT</name>
<proteinExistence type="inferred from homology"/>
<comment type="function">
    <text evidence="9">Catalyzes the formation of acetyl phosphate from acetate and ATP. Can also catalyze the reverse reaction.</text>
</comment>
<dbReference type="SUPFAM" id="SSF53067">
    <property type="entry name" value="Actin-like ATPase domain"/>
    <property type="match status" value="2"/>
</dbReference>
<dbReference type="PROSITE" id="PS01075">
    <property type="entry name" value="ACETATE_KINASE_1"/>
    <property type="match status" value="1"/>
</dbReference>
<keyword evidence="6 9" id="KW-0418">Kinase</keyword>
<keyword evidence="13" id="KW-1185">Reference proteome</keyword>
<feature type="binding site" evidence="9">
    <location>
        <position position="20"/>
    </location>
    <ligand>
        <name>ATP</name>
        <dbReference type="ChEBI" id="CHEBI:30616"/>
    </ligand>
</feature>
<dbReference type="InterPro" id="IPR043129">
    <property type="entry name" value="ATPase_NBD"/>
</dbReference>
<comment type="cofactor">
    <cofactor evidence="9">
        <name>Mg(2+)</name>
        <dbReference type="ChEBI" id="CHEBI:18420"/>
    </cofactor>
    <cofactor evidence="9">
        <name>Mn(2+)</name>
        <dbReference type="ChEBI" id="CHEBI:29035"/>
    </cofactor>
    <text evidence="9">Mg(2+). Can also accept Mn(2+).</text>
</comment>
<feature type="binding site" evidence="9">
    <location>
        <position position="377"/>
    </location>
    <ligand>
        <name>Mg(2+)</name>
        <dbReference type="ChEBI" id="CHEBI:18420"/>
    </ligand>
</feature>
<evidence type="ECO:0000256" key="2">
    <source>
        <dbReference type="ARBA" id="ARBA00022490"/>
    </source>
</evidence>
<evidence type="ECO:0000256" key="3">
    <source>
        <dbReference type="ARBA" id="ARBA00022679"/>
    </source>
</evidence>
<evidence type="ECO:0000256" key="8">
    <source>
        <dbReference type="ARBA" id="ARBA00022842"/>
    </source>
</evidence>
<dbReference type="AlphaFoldDB" id="A0A060UVI4"/>
<dbReference type="PANTHER" id="PTHR21060">
    <property type="entry name" value="ACETATE KINASE"/>
    <property type="match status" value="1"/>
</dbReference>
<feature type="binding site" evidence="9">
    <location>
        <position position="13"/>
    </location>
    <ligand>
        <name>Mg(2+)</name>
        <dbReference type="ChEBI" id="CHEBI:18420"/>
    </ligand>
</feature>
<evidence type="ECO:0000256" key="6">
    <source>
        <dbReference type="ARBA" id="ARBA00022777"/>
    </source>
</evidence>
<dbReference type="PANTHER" id="PTHR21060:SF21">
    <property type="entry name" value="ACETATE KINASE"/>
    <property type="match status" value="1"/>
</dbReference>
<dbReference type="EMBL" id="CCCS020000001">
    <property type="protein sequence ID" value="CDQ12400.1"/>
    <property type="molecule type" value="Genomic_DNA"/>
</dbReference>
<keyword evidence="3 9" id="KW-0808">Transferase</keyword>
<dbReference type="InterPro" id="IPR004372">
    <property type="entry name" value="Ac/propionate_kinase"/>
</dbReference>
<evidence type="ECO:0000313" key="13">
    <source>
        <dbReference type="Proteomes" id="UP000193925"/>
    </source>
</evidence>
<dbReference type="GO" id="GO:0000287">
    <property type="term" value="F:magnesium ion binding"/>
    <property type="evidence" value="ECO:0007669"/>
    <property type="project" value="UniProtKB-UniRule"/>
</dbReference>
<comment type="catalytic activity">
    <reaction evidence="9">
        <text>acetate + ATP = acetyl phosphate + ADP</text>
        <dbReference type="Rhea" id="RHEA:11352"/>
        <dbReference type="ChEBI" id="CHEBI:22191"/>
        <dbReference type="ChEBI" id="CHEBI:30089"/>
        <dbReference type="ChEBI" id="CHEBI:30616"/>
        <dbReference type="ChEBI" id="CHEBI:456216"/>
        <dbReference type="EC" id="2.7.2.1"/>
    </reaction>
</comment>
<evidence type="ECO:0000313" key="12">
    <source>
        <dbReference type="EMBL" id="SMH65057.1"/>
    </source>
</evidence>